<gene>
    <name evidence="12" type="ORF">HLPCO_002456</name>
</gene>
<dbReference type="RefSeq" id="WP_008827102.1">
    <property type="nucleotide sequence ID" value="NZ_AFNU02000010.1"/>
</dbReference>
<evidence type="ECO:0000256" key="3">
    <source>
        <dbReference type="ARBA" id="ARBA00022448"/>
    </source>
</evidence>
<dbReference type="STRING" id="1033810.HLPCO_002456"/>
<name>U2FJY9_9MOLU</name>
<evidence type="ECO:0000259" key="10">
    <source>
        <dbReference type="PROSITE" id="PS50893"/>
    </source>
</evidence>
<feature type="transmembrane region" description="Helical" evidence="9">
    <location>
        <begin position="181"/>
        <end position="199"/>
    </location>
</feature>
<evidence type="ECO:0000256" key="7">
    <source>
        <dbReference type="ARBA" id="ARBA00022989"/>
    </source>
</evidence>
<dbReference type="InterPro" id="IPR011527">
    <property type="entry name" value="ABC1_TM_dom"/>
</dbReference>
<dbReference type="SUPFAM" id="SSF90123">
    <property type="entry name" value="ABC transporter transmembrane region"/>
    <property type="match status" value="1"/>
</dbReference>
<dbReference type="EC" id="3.6.3.-" evidence="12"/>
<feature type="transmembrane region" description="Helical" evidence="9">
    <location>
        <begin position="152"/>
        <end position="175"/>
    </location>
</feature>
<dbReference type="InParanoid" id="U2FJY9"/>
<dbReference type="PROSITE" id="PS50893">
    <property type="entry name" value="ABC_TRANSPORTER_2"/>
    <property type="match status" value="1"/>
</dbReference>
<dbReference type="InterPro" id="IPR027417">
    <property type="entry name" value="P-loop_NTPase"/>
</dbReference>
<keyword evidence="6 12" id="KW-0067">ATP-binding</keyword>
<dbReference type="Pfam" id="PF00664">
    <property type="entry name" value="ABC_membrane"/>
    <property type="match status" value="1"/>
</dbReference>
<dbReference type="InterPro" id="IPR039421">
    <property type="entry name" value="Type_1_exporter"/>
</dbReference>
<keyword evidence="12" id="KW-0378">Hydrolase</keyword>
<accession>U2FJY9</accession>
<evidence type="ECO:0000259" key="11">
    <source>
        <dbReference type="PROSITE" id="PS50929"/>
    </source>
</evidence>
<dbReference type="GO" id="GO:0016887">
    <property type="term" value="F:ATP hydrolysis activity"/>
    <property type="evidence" value="ECO:0007669"/>
    <property type="project" value="InterPro"/>
</dbReference>
<reference evidence="12 13" key="1">
    <citation type="journal article" date="2011" name="J. Bacteriol.">
        <title>Genome sequence of Haloplasma contractile, an unusual contractile bacterium from a deep-sea anoxic brine lake.</title>
        <authorList>
            <person name="Antunes A."/>
            <person name="Alam I."/>
            <person name="El Dorry H."/>
            <person name="Siam R."/>
            <person name="Robertson A."/>
            <person name="Bajic V.B."/>
            <person name="Stingl U."/>
        </authorList>
    </citation>
    <scope>NUCLEOTIDE SEQUENCE [LARGE SCALE GENOMIC DNA]</scope>
    <source>
        <strain evidence="12 13">SSD-17B</strain>
    </source>
</reference>
<reference evidence="12 13" key="2">
    <citation type="journal article" date="2013" name="PLoS ONE">
        <title>INDIGO - INtegrated Data Warehouse of MIcrobial GenOmes with Examples from the Red Sea Extremophiles.</title>
        <authorList>
            <person name="Alam I."/>
            <person name="Antunes A."/>
            <person name="Kamau A.A."/>
            <person name="Ba Alawi W."/>
            <person name="Kalkatawi M."/>
            <person name="Stingl U."/>
            <person name="Bajic V.B."/>
        </authorList>
    </citation>
    <scope>NUCLEOTIDE SEQUENCE [LARGE SCALE GENOMIC DNA]</scope>
    <source>
        <strain evidence="12 13">SSD-17B</strain>
    </source>
</reference>
<evidence type="ECO:0000256" key="6">
    <source>
        <dbReference type="ARBA" id="ARBA00022840"/>
    </source>
</evidence>
<dbReference type="InterPro" id="IPR036640">
    <property type="entry name" value="ABC1_TM_sf"/>
</dbReference>
<protein>
    <submittedName>
        <fullName evidence="12">ATP-binding cassette subfamily B bacterial MsbA protein</fullName>
        <ecNumber evidence="12">3.6.3.-</ecNumber>
    </submittedName>
</protein>
<evidence type="ECO:0000313" key="12">
    <source>
        <dbReference type="EMBL" id="ERJ11544.1"/>
    </source>
</evidence>
<dbReference type="SUPFAM" id="SSF52540">
    <property type="entry name" value="P-loop containing nucleoside triphosphate hydrolases"/>
    <property type="match status" value="1"/>
</dbReference>
<comment type="caution">
    <text evidence="12">The sequence shown here is derived from an EMBL/GenBank/DDBJ whole genome shotgun (WGS) entry which is preliminary data.</text>
</comment>
<dbReference type="GO" id="GO:0015421">
    <property type="term" value="F:ABC-type oligopeptide transporter activity"/>
    <property type="evidence" value="ECO:0007669"/>
    <property type="project" value="TreeGrafter"/>
</dbReference>
<dbReference type="InterPro" id="IPR003439">
    <property type="entry name" value="ABC_transporter-like_ATP-bd"/>
</dbReference>
<feature type="transmembrane region" description="Helical" evidence="9">
    <location>
        <begin position="80"/>
        <end position="100"/>
    </location>
</feature>
<evidence type="ECO:0000256" key="5">
    <source>
        <dbReference type="ARBA" id="ARBA00022741"/>
    </source>
</evidence>
<keyword evidence="7 9" id="KW-1133">Transmembrane helix</keyword>
<dbReference type="SMART" id="SM00382">
    <property type="entry name" value="AAA"/>
    <property type="match status" value="1"/>
</dbReference>
<keyword evidence="3" id="KW-0813">Transport</keyword>
<dbReference type="PANTHER" id="PTHR43394">
    <property type="entry name" value="ATP-DEPENDENT PERMEASE MDL1, MITOCHONDRIAL"/>
    <property type="match status" value="1"/>
</dbReference>
<feature type="domain" description="ABC transporter" evidence="10">
    <location>
        <begin position="370"/>
        <end position="605"/>
    </location>
</feature>
<evidence type="ECO:0000256" key="1">
    <source>
        <dbReference type="ARBA" id="ARBA00004651"/>
    </source>
</evidence>
<feature type="transmembrane region" description="Helical" evidence="9">
    <location>
        <begin position="260"/>
        <end position="281"/>
    </location>
</feature>
<keyword evidence="5" id="KW-0547">Nucleotide-binding</keyword>
<dbReference type="AlphaFoldDB" id="U2FJY9"/>
<proteinExistence type="inferred from homology"/>
<dbReference type="PROSITE" id="PS50929">
    <property type="entry name" value="ABC_TM1F"/>
    <property type="match status" value="1"/>
</dbReference>
<dbReference type="Pfam" id="PF00005">
    <property type="entry name" value="ABC_tran"/>
    <property type="match status" value="1"/>
</dbReference>
<comment type="similarity">
    <text evidence="2">Belongs to the ABC transporter superfamily.</text>
</comment>
<sequence length="617" mass="69552">MMQNNVEEQDYNTKFNKDTWIKIFKFMGPLKKYAILGVVFVILIAAMDAVFPLMDRFVIDKIITNDEGIVIRDNIHLLKWYAGVYGVFAILQAFFIYMFIKNAGTIEVELSYSLRKAAFEKLQSLSFSYFNKTPVGWIMARLTSDARRLSEIISWGLIDLSWGFMMMVFISGVMFAINPQLALITLAVVPLLAVVSIYFRKLILKLYREVRKINSKITGSFNEGISGAKTTKTLVLEEKNLNEFDRLTQSMRGKSVKAQVFSSLFFPLVMTLGTFGTALALYYGGNAFVIGVISLGTLQLFIRYSTQFFEPILQLARILAELQQAQASAERIMSLIETDPDIVDGDEIVKQYGDFLNFNEENWEPLVGNIDFENITFRYSEEGETILDDFNLSVNAGETIALVGETGAGKSTIVNLVCRFFEPTEGRILIDGKDYRERSLGWLHSNLGYVLQSPHLFSGTIMENIRYGRLDATDDEVIEAAKLVDAHEFITHFEDGYLTDVGEGGGRLSTGQKQLISFARAILADPAILVLDEATSSIDTETEKKVQSALNTLLEGRTSFIIAHRLSTIVNADQIIVLRKGKILEQGTHDELIENGKYYYSLYTNQFVEEKTQSLGY</sequence>
<keyword evidence="8 9" id="KW-0472">Membrane</keyword>
<dbReference type="GO" id="GO:0005524">
    <property type="term" value="F:ATP binding"/>
    <property type="evidence" value="ECO:0007669"/>
    <property type="project" value="UniProtKB-KW"/>
</dbReference>
<evidence type="ECO:0000256" key="9">
    <source>
        <dbReference type="SAM" id="Phobius"/>
    </source>
</evidence>
<dbReference type="eggNOG" id="COG1132">
    <property type="taxonomic scope" value="Bacteria"/>
</dbReference>
<evidence type="ECO:0000313" key="13">
    <source>
        <dbReference type="Proteomes" id="UP000005707"/>
    </source>
</evidence>
<evidence type="ECO:0000256" key="8">
    <source>
        <dbReference type="ARBA" id="ARBA00023136"/>
    </source>
</evidence>
<dbReference type="GO" id="GO:0005886">
    <property type="term" value="C:plasma membrane"/>
    <property type="evidence" value="ECO:0007669"/>
    <property type="project" value="UniProtKB-SubCell"/>
</dbReference>
<evidence type="ECO:0000256" key="4">
    <source>
        <dbReference type="ARBA" id="ARBA00022692"/>
    </source>
</evidence>
<dbReference type="FunFam" id="3.40.50.300:FF:000287">
    <property type="entry name" value="Multidrug ABC transporter ATP-binding protein"/>
    <property type="match status" value="1"/>
</dbReference>
<keyword evidence="13" id="KW-1185">Reference proteome</keyword>
<feature type="transmembrane region" description="Helical" evidence="9">
    <location>
        <begin position="33"/>
        <end position="54"/>
    </location>
</feature>
<dbReference type="InterPro" id="IPR003593">
    <property type="entry name" value="AAA+_ATPase"/>
</dbReference>
<dbReference type="CDD" id="cd03254">
    <property type="entry name" value="ABCC_Glucan_exporter_like"/>
    <property type="match status" value="1"/>
</dbReference>
<dbReference type="Gene3D" id="1.20.1560.10">
    <property type="entry name" value="ABC transporter type 1, transmembrane domain"/>
    <property type="match status" value="1"/>
</dbReference>
<dbReference type="CDD" id="cd18540">
    <property type="entry name" value="ABC_6TM_exporter_like"/>
    <property type="match status" value="1"/>
</dbReference>
<feature type="domain" description="ABC transmembrane type-1" evidence="11">
    <location>
        <begin position="35"/>
        <end position="324"/>
    </location>
</feature>
<dbReference type="EMBL" id="AFNU02000010">
    <property type="protein sequence ID" value="ERJ11544.1"/>
    <property type="molecule type" value="Genomic_DNA"/>
</dbReference>
<dbReference type="PANTHER" id="PTHR43394:SF1">
    <property type="entry name" value="ATP-BINDING CASSETTE SUB-FAMILY B MEMBER 10, MITOCHONDRIAL"/>
    <property type="match status" value="1"/>
</dbReference>
<organism evidence="12 13">
    <name type="scientific">Haloplasma contractile SSD-17B</name>
    <dbReference type="NCBI Taxonomy" id="1033810"/>
    <lineage>
        <taxon>Bacteria</taxon>
        <taxon>Bacillati</taxon>
        <taxon>Mycoplasmatota</taxon>
        <taxon>Mollicutes</taxon>
        <taxon>Haloplasmatales</taxon>
        <taxon>Haloplasmataceae</taxon>
        <taxon>Haloplasma</taxon>
    </lineage>
</organism>
<evidence type="ECO:0000256" key="2">
    <source>
        <dbReference type="ARBA" id="ARBA00005417"/>
    </source>
</evidence>
<comment type="subcellular location">
    <subcellularLocation>
        <location evidence="1">Cell membrane</location>
        <topology evidence="1">Multi-pass membrane protein</topology>
    </subcellularLocation>
</comment>
<keyword evidence="4 9" id="KW-0812">Transmembrane</keyword>
<dbReference type="Gene3D" id="3.40.50.300">
    <property type="entry name" value="P-loop containing nucleotide triphosphate hydrolases"/>
    <property type="match status" value="1"/>
</dbReference>
<dbReference type="Proteomes" id="UP000005707">
    <property type="component" value="Unassembled WGS sequence"/>
</dbReference>